<comment type="caution">
    <text evidence="6">The sequence shown here is derived from an EMBL/GenBank/DDBJ whole genome shotgun (WGS) entry which is preliminary data.</text>
</comment>
<protein>
    <submittedName>
        <fullName evidence="6">ABC-2 type transport system ATP-binding protein</fullName>
    </submittedName>
</protein>
<dbReference type="InterPro" id="IPR027417">
    <property type="entry name" value="P-loop_NTPase"/>
</dbReference>
<keyword evidence="7" id="KW-1185">Reference proteome</keyword>
<dbReference type="GO" id="GO:0005524">
    <property type="term" value="F:ATP binding"/>
    <property type="evidence" value="ECO:0007669"/>
    <property type="project" value="UniProtKB-KW"/>
</dbReference>
<dbReference type="PROSITE" id="PS00211">
    <property type="entry name" value="ABC_TRANSPORTER_1"/>
    <property type="match status" value="1"/>
</dbReference>
<dbReference type="SUPFAM" id="SSF52540">
    <property type="entry name" value="P-loop containing nucleoside triphosphate hydrolases"/>
    <property type="match status" value="1"/>
</dbReference>
<dbReference type="InterPro" id="IPR003439">
    <property type="entry name" value="ABC_transporter-like_ATP-bd"/>
</dbReference>
<dbReference type="PROSITE" id="PS50893">
    <property type="entry name" value="ABC_TRANSPORTER_2"/>
    <property type="match status" value="1"/>
</dbReference>
<dbReference type="PANTHER" id="PTHR42939">
    <property type="entry name" value="ABC TRANSPORTER ATP-BINDING PROTEIN ALBC-RELATED"/>
    <property type="match status" value="1"/>
</dbReference>
<gene>
    <name evidence="6" type="ORF">LX16_5348</name>
</gene>
<dbReference type="RefSeq" id="WP_147144685.1">
    <property type="nucleotide sequence ID" value="NZ_BAABIJ010000008.1"/>
</dbReference>
<keyword evidence="1" id="KW-0813">Transport</keyword>
<dbReference type="Proteomes" id="UP000321617">
    <property type="component" value="Unassembled WGS sequence"/>
</dbReference>
<feature type="region of interest" description="Disordered" evidence="4">
    <location>
        <begin position="234"/>
        <end position="255"/>
    </location>
</feature>
<dbReference type="InterPro" id="IPR003593">
    <property type="entry name" value="AAA+_ATPase"/>
</dbReference>
<name>A0A562UL94_9ACTN</name>
<dbReference type="PANTHER" id="PTHR42939:SF1">
    <property type="entry name" value="ABC TRANSPORTER ATP-BINDING PROTEIN ALBC-RELATED"/>
    <property type="match status" value="1"/>
</dbReference>
<evidence type="ECO:0000256" key="3">
    <source>
        <dbReference type="ARBA" id="ARBA00022840"/>
    </source>
</evidence>
<evidence type="ECO:0000256" key="1">
    <source>
        <dbReference type="ARBA" id="ARBA00022448"/>
    </source>
</evidence>
<evidence type="ECO:0000256" key="2">
    <source>
        <dbReference type="ARBA" id="ARBA00022741"/>
    </source>
</evidence>
<dbReference type="InterPro" id="IPR017871">
    <property type="entry name" value="ABC_transporter-like_CS"/>
</dbReference>
<dbReference type="AlphaFoldDB" id="A0A562UL94"/>
<dbReference type="CDD" id="cd03230">
    <property type="entry name" value="ABC_DR_subfamily_A"/>
    <property type="match status" value="1"/>
</dbReference>
<evidence type="ECO:0000313" key="6">
    <source>
        <dbReference type="EMBL" id="TWJ06384.1"/>
    </source>
</evidence>
<sequence>MPVPDSDVAALETIALDKRYRRVHALSECSFSLPSGRIAALAGPNGAGKSTLMDLIAGIRRPTGGEIRVLGTSSRSFSGIHPDVSYLAQRKPLYRSFTVEEMLKAGHKLNDRWDAEYARRLVEQAGLTPKAKVSTLSGGQRSRLAIAMALGRRPAVLLLDEPLAELDPFARREVSHALLDEVRNQGTTVLMSSHIVADLQGMCDYLLCLVSGRLVLDGPVEELLGAHRVRREPDLDGAAGSTVSPVVEAAPASPETEWRAPTLEELVLSRMAPPPHGTYVRAVSS</sequence>
<proteinExistence type="predicted"/>
<accession>A0A562UL94</accession>
<evidence type="ECO:0000259" key="5">
    <source>
        <dbReference type="PROSITE" id="PS50893"/>
    </source>
</evidence>
<feature type="domain" description="ABC transporter" evidence="5">
    <location>
        <begin position="11"/>
        <end position="236"/>
    </location>
</feature>
<evidence type="ECO:0000256" key="4">
    <source>
        <dbReference type="SAM" id="MobiDB-lite"/>
    </source>
</evidence>
<reference evidence="6 7" key="1">
    <citation type="journal article" date="2013" name="Stand. Genomic Sci.">
        <title>Genomic Encyclopedia of Type Strains, Phase I: The one thousand microbial genomes (KMG-I) project.</title>
        <authorList>
            <person name="Kyrpides N.C."/>
            <person name="Woyke T."/>
            <person name="Eisen J.A."/>
            <person name="Garrity G."/>
            <person name="Lilburn T.G."/>
            <person name="Beck B.J."/>
            <person name="Whitman W.B."/>
            <person name="Hugenholtz P."/>
            <person name="Klenk H.P."/>
        </authorList>
    </citation>
    <scope>NUCLEOTIDE SEQUENCE [LARGE SCALE GENOMIC DNA]</scope>
    <source>
        <strain evidence="6 7">DSM 45044</strain>
    </source>
</reference>
<dbReference type="GO" id="GO:0016887">
    <property type="term" value="F:ATP hydrolysis activity"/>
    <property type="evidence" value="ECO:0007669"/>
    <property type="project" value="InterPro"/>
</dbReference>
<dbReference type="OrthoDB" id="9804819at2"/>
<dbReference type="InterPro" id="IPR051782">
    <property type="entry name" value="ABC_Transporter_VariousFunc"/>
</dbReference>
<keyword evidence="2" id="KW-0547">Nucleotide-binding</keyword>
<dbReference type="Gene3D" id="3.40.50.300">
    <property type="entry name" value="P-loop containing nucleotide triphosphate hydrolases"/>
    <property type="match status" value="1"/>
</dbReference>
<dbReference type="Pfam" id="PF00005">
    <property type="entry name" value="ABC_tran"/>
    <property type="match status" value="1"/>
</dbReference>
<keyword evidence="3 6" id="KW-0067">ATP-binding</keyword>
<organism evidence="6 7">
    <name type="scientific">Stackebrandtia albiflava</name>
    <dbReference type="NCBI Taxonomy" id="406432"/>
    <lineage>
        <taxon>Bacteria</taxon>
        <taxon>Bacillati</taxon>
        <taxon>Actinomycetota</taxon>
        <taxon>Actinomycetes</taxon>
        <taxon>Glycomycetales</taxon>
        <taxon>Glycomycetaceae</taxon>
        <taxon>Stackebrandtia</taxon>
    </lineage>
</organism>
<dbReference type="EMBL" id="VLLL01000013">
    <property type="protein sequence ID" value="TWJ06384.1"/>
    <property type="molecule type" value="Genomic_DNA"/>
</dbReference>
<evidence type="ECO:0000313" key="7">
    <source>
        <dbReference type="Proteomes" id="UP000321617"/>
    </source>
</evidence>
<dbReference type="SMART" id="SM00382">
    <property type="entry name" value="AAA"/>
    <property type="match status" value="1"/>
</dbReference>